<protein>
    <submittedName>
        <fullName evidence="1">Uncharacterized protein</fullName>
    </submittedName>
</protein>
<comment type="caution">
    <text evidence="1">The sequence shown here is derived from an EMBL/GenBank/DDBJ whole genome shotgun (WGS) entry which is preliminary data.</text>
</comment>
<sequence>EVKLLARKKDRVALDSAIDELVQLEMQREM</sequence>
<keyword evidence="2" id="KW-1185">Reference proteome</keyword>
<name>A0A1R3HG41_COCAP</name>
<evidence type="ECO:0000313" key="2">
    <source>
        <dbReference type="Proteomes" id="UP000188268"/>
    </source>
</evidence>
<dbReference type="AlphaFoldDB" id="A0A1R3HG41"/>
<proteinExistence type="predicted"/>
<organism evidence="1 2">
    <name type="scientific">Corchorus capsularis</name>
    <name type="common">Jute</name>
    <dbReference type="NCBI Taxonomy" id="210143"/>
    <lineage>
        <taxon>Eukaryota</taxon>
        <taxon>Viridiplantae</taxon>
        <taxon>Streptophyta</taxon>
        <taxon>Embryophyta</taxon>
        <taxon>Tracheophyta</taxon>
        <taxon>Spermatophyta</taxon>
        <taxon>Magnoliopsida</taxon>
        <taxon>eudicotyledons</taxon>
        <taxon>Gunneridae</taxon>
        <taxon>Pentapetalae</taxon>
        <taxon>rosids</taxon>
        <taxon>malvids</taxon>
        <taxon>Malvales</taxon>
        <taxon>Malvaceae</taxon>
        <taxon>Grewioideae</taxon>
        <taxon>Apeibeae</taxon>
        <taxon>Corchorus</taxon>
    </lineage>
</organism>
<accession>A0A1R3HG41</accession>
<evidence type="ECO:0000313" key="1">
    <source>
        <dbReference type="EMBL" id="OMO69329.1"/>
    </source>
</evidence>
<dbReference type="EMBL" id="AWWV01012041">
    <property type="protein sequence ID" value="OMO69329.1"/>
    <property type="molecule type" value="Genomic_DNA"/>
</dbReference>
<feature type="non-terminal residue" evidence="1">
    <location>
        <position position="1"/>
    </location>
</feature>
<gene>
    <name evidence="1" type="ORF">CCACVL1_19553</name>
</gene>
<feature type="non-terminal residue" evidence="1">
    <location>
        <position position="30"/>
    </location>
</feature>
<dbReference type="Gramene" id="OMO69329">
    <property type="protein sequence ID" value="OMO69329"/>
    <property type="gene ID" value="CCACVL1_19553"/>
</dbReference>
<reference evidence="1 2" key="1">
    <citation type="submission" date="2013-09" db="EMBL/GenBank/DDBJ databases">
        <title>Corchorus capsularis genome sequencing.</title>
        <authorList>
            <person name="Alam M."/>
            <person name="Haque M.S."/>
            <person name="Islam M.S."/>
            <person name="Emdad E.M."/>
            <person name="Islam M.M."/>
            <person name="Ahmed B."/>
            <person name="Halim A."/>
            <person name="Hossen Q.M.M."/>
            <person name="Hossain M.Z."/>
            <person name="Ahmed R."/>
            <person name="Khan M.M."/>
            <person name="Islam R."/>
            <person name="Rashid M.M."/>
            <person name="Khan S.A."/>
            <person name="Rahman M.S."/>
            <person name="Alam M."/>
        </authorList>
    </citation>
    <scope>NUCLEOTIDE SEQUENCE [LARGE SCALE GENOMIC DNA]</scope>
    <source>
        <strain evidence="2">cv. CVL-1</strain>
        <tissue evidence="1">Whole seedling</tissue>
    </source>
</reference>
<dbReference type="Proteomes" id="UP000188268">
    <property type="component" value="Unassembled WGS sequence"/>
</dbReference>